<protein>
    <submittedName>
        <fullName evidence="2">Uncharacterized protein</fullName>
    </submittedName>
</protein>
<gene>
    <name evidence="2" type="ORF">EVJ58_g5030</name>
</gene>
<evidence type="ECO:0000256" key="1">
    <source>
        <dbReference type="SAM" id="MobiDB-lite"/>
    </source>
</evidence>
<evidence type="ECO:0000313" key="3">
    <source>
        <dbReference type="Proteomes" id="UP000298390"/>
    </source>
</evidence>
<accession>A0A4Y9YG12</accession>
<evidence type="ECO:0000313" key="2">
    <source>
        <dbReference type="EMBL" id="TFY60633.1"/>
    </source>
</evidence>
<feature type="region of interest" description="Disordered" evidence="1">
    <location>
        <begin position="128"/>
        <end position="167"/>
    </location>
</feature>
<comment type="caution">
    <text evidence="2">The sequence shown here is derived from an EMBL/GenBank/DDBJ whole genome shotgun (WGS) entry which is preliminary data.</text>
</comment>
<dbReference type="EMBL" id="SEKV01000244">
    <property type="protein sequence ID" value="TFY60633.1"/>
    <property type="molecule type" value="Genomic_DNA"/>
</dbReference>
<sequence length="249" mass="27841">MSGISLQTFHLFRKLCGENAMENVTIATTMWETVDLPTGEDRLGQLQGEYFKPACDRGARIARHNNTPESAVSILSALLRLPSSALRIQEELHEGKTIPHTDAGYELDRQLQERCTQQRCGVNKLEKELAESAQSQETSARVDGSSRGGPEEGDEATGRHRQEDVERLRDDLRTLRQKLQKTEAERDKLQRDLSQRLSSHLQNILKHMNINVQSSESLLREVVSLVVLCIVCCCSTNSLASLAAGWSTD</sequence>
<dbReference type="AlphaFoldDB" id="A0A4Y9YG12"/>
<reference evidence="2 3" key="1">
    <citation type="submission" date="2019-01" db="EMBL/GenBank/DDBJ databases">
        <title>Genome sequencing of the rare red list fungi Fomitopsis rosea.</title>
        <authorList>
            <person name="Buettner E."/>
            <person name="Kellner H."/>
        </authorList>
    </citation>
    <scope>NUCLEOTIDE SEQUENCE [LARGE SCALE GENOMIC DNA]</scope>
    <source>
        <strain evidence="2 3">DSM 105464</strain>
    </source>
</reference>
<proteinExistence type="predicted"/>
<name>A0A4Y9YG12_9APHY</name>
<dbReference type="Proteomes" id="UP000298390">
    <property type="component" value="Unassembled WGS sequence"/>
</dbReference>
<feature type="compositionally biased region" description="Basic and acidic residues" evidence="1">
    <location>
        <begin position="156"/>
        <end position="167"/>
    </location>
</feature>
<organism evidence="2 3">
    <name type="scientific">Rhodofomes roseus</name>
    <dbReference type="NCBI Taxonomy" id="34475"/>
    <lineage>
        <taxon>Eukaryota</taxon>
        <taxon>Fungi</taxon>
        <taxon>Dikarya</taxon>
        <taxon>Basidiomycota</taxon>
        <taxon>Agaricomycotina</taxon>
        <taxon>Agaricomycetes</taxon>
        <taxon>Polyporales</taxon>
        <taxon>Rhodofomes</taxon>
    </lineage>
</organism>